<dbReference type="AlphaFoldDB" id="A0A1H7BDA8"/>
<dbReference type="OrthoDB" id="8926607at2"/>
<dbReference type="Proteomes" id="UP000198866">
    <property type="component" value="Unassembled WGS sequence"/>
</dbReference>
<gene>
    <name evidence="2" type="ORF">SAMN05192539_101782</name>
</gene>
<evidence type="ECO:0000256" key="1">
    <source>
        <dbReference type="SAM" id="MobiDB-lite"/>
    </source>
</evidence>
<evidence type="ECO:0000313" key="2">
    <source>
        <dbReference type="EMBL" id="SEJ75156.1"/>
    </source>
</evidence>
<keyword evidence="3" id="KW-1185">Reference proteome</keyword>
<dbReference type="EMBL" id="FNYE01000017">
    <property type="protein sequence ID" value="SEJ75156.1"/>
    <property type="molecule type" value="Genomic_DNA"/>
</dbReference>
<protein>
    <submittedName>
        <fullName evidence="2">Uncharacterized protein</fullName>
    </submittedName>
</protein>
<name>A0A1H7BDA8_9BURK</name>
<proteinExistence type="predicted"/>
<accession>A0A1H7BDA8</accession>
<evidence type="ECO:0000313" key="3">
    <source>
        <dbReference type="Proteomes" id="UP000198866"/>
    </source>
</evidence>
<dbReference type="RefSeq" id="WP_090868755.1">
    <property type="nucleotide sequence ID" value="NZ_FNYE01000017.1"/>
</dbReference>
<feature type="region of interest" description="Disordered" evidence="1">
    <location>
        <begin position="78"/>
        <end position="101"/>
    </location>
</feature>
<reference evidence="3" key="1">
    <citation type="submission" date="2016-10" db="EMBL/GenBank/DDBJ databases">
        <authorList>
            <person name="Varghese N."/>
            <person name="Submissions S."/>
        </authorList>
    </citation>
    <scope>NUCLEOTIDE SEQUENCE [LARGE SCALE GENOMIC DNA]</scope>
    <source>
        <strain evidence="3">LMG 26031</strain>
    </source>
</reference>
<sequence>MPIIARVIETLSEANAARDAVLRCGVPPECVSLWSQADEAGGVRGNFLTGDCETGRSEPDEYDRKFKDVDTGARFTLSVSASDEQMPSVEAALAASKRDGQ</sequence>
<organism evidence="2 3">
    <name type="scientific">Paraburkholderia diazotrophica</name>
    <dbReference type="NCBI Taxonomy" id="667676"/>
    <lineage>
        <taxon>Bacteria</taxon>
        <taxon>Pseudomonadati</taxon>
        <taxon>Pseudomonadota</taxon>
        <taxon>Betaproteobacteria</taxon>
        <taxon>Burkholderiales</taxon>
        <taxon>Burkholderiaceae</taxon>
        <taxon>Paraburkholderia</taxon>
    </lineage>
</organism>